<dbReference type="GO" id="GO:0030134">
    <property type="term" value="C:COPII-coated ER to Golgi transport vesicle"/>
    <property type="evidence" value="ECO:0007669"/>
    <property type="project" value="TreeGrafter"/>
</dbReference>
<proteinExistence type="predicted"/>
<evidence type="ECO:0000313" key="3">
    <source>
        <dbReference type="EMBL" id="CAJ1936033.1"/>
    </source>
</evidence>
<dbReference type="InterPro" id="IPR039542">
    <property type="entry name" value="Erv_N"/>
</dbReference>
<keyword evidence="1" id="KW-0812">Transmembrane</keyword>
<dbReference type="Pfam" id="PF13850">
    <property type="entry name" value="ERGIC_N"/>
    <property type="match status" value="1"/>
</dbReference>
<evidence type="ECO:0000259" key="2">
    <source>
        <dbReference type="Pfam" id="PF13850"/>
    </source>
</evidence>
<keyword evidence="4" id="KW-1185">Reference proteome</keyword>
<feature type="transmembrane region" description="Helical" evidence="1">
    <location>
        <begin position="21"/>
        <end position="44"/>
    </location>
</feature>
<sequence>MDKVFNKLRNLDAYPKVNEDFYNRTLAGGVVTVVSAAVMLFLFFSELNLYLYTVTESKLLVDTSRGDTLHINFDVTFPAVRCSILSLDAMDISGEQHLDIRHNIMKRRIDANGNVIEERKDGIGAPKVS</sequence>
<protein>
    <recommendedName>
        <fullName evidence="2">Endoplasmic reticulum vesicle transporter N-terminal domain-containing protein</fullName>
    </recommendedName>
</protein>
<feature type="domain" description="Endoplasmic reticulum vesicle transporter N-terminal" evidence="2">
    <location>
        <begin position="8"/>
        <end position="97"/>
    </location>
</feature>
<dbReference type="PANTHER" id="PTHR10984">
    <property type="entry name" value="ENDOPLASMIC RETICULUM-GOLGI INTERMEDIATE COMPARTMENT PROTEIN"/>
    <property type="match status" value="1"/>
</dbReference>
<evidence type="ECO:0000313" key="4">
    <source>
        <dbReference type="Proteomes" id="UP001189624"/>
    </source>
</evidence>
<dbReference type="PANTHER" id="PTHR10984:SF56">
    <property type="entry name" value="ENDOPLASMIC RETICULUM-GOLGI INTERMEDIATE COMPARTMENT PROTEIN 3-LIKE"/>
    <property type="match status" value="1"/>
</dbReference>
<keyword evidence="1" id="KW-0472">Membrane</keyword>
<dbReference type="Proteomes" id="UP001189624">
    <property type="component" value="Chromosome 3"/>
</dbReference>
<keyword evidence="1" id="KW-1133">Transmembrane helix</keyword>
<dbReference type="InterPro" id="IPR045888">
    <property type="entry name" value="Erv"/>
</dbReference>
<organism evidence="3 4">
    <name type="scientific">Sphenostylis stenocarpa</name>
    <dbReference type="NCBI Taxonomy" id="92480"/>
    <lineage>
        <taxon>Eukaryota</taxon>
        <taxon>Viridiplantae</taxon>
        <taxon>Streptophyta</taxon>
        <taxon>Embryophyta</taxon>
        <taxon>Tracheophyta</taxon>
        <taxon>Spermatophyta</taxon>
        <taxon>Magnoliopsida</taxon>
        <taxon>eudicotyledons</taxon>
        <taxon>Gunneridae</taxon>
        <taxon>Pentapetalae</taxon>
        <taxon>rosids</taxon>
        <taxon>fabids</taxon>
        <taxon>Fabales</taxon>
        <taxon>Fabaceae</taxon>
        <taxon>Papilionoideae</taxon>
        <taxon>50 kb inversion clade</taxon>
        <taxon>NPAAA clade</taxon>
        <taxon>indigoferoid/millettioid clade</taxon>
        <taxon>Phaseoleae</taxon>
        <taxon>Sphenostylis</taxon>
    </lineage>
</organism>
<accession>A0AA86SNU2</accession>
<dbReference type="Gramene" id="rna-AYBTSS11_LOCUS7252">
    <property type="protein sequence ID" value="CAJ1936033.1"/>
    <property type="gene ID" value="gene-AYBTSS11_LOCUS7252"/>
</dbReference>
<dbReference type="EMBL" id="OY731400">
    <property type="protein sequence ID" value="CAJ1936033.1"/>
    <property type="molecule type" value="Genomic_DNA"/>
</dbReference>
<gene>
    <name evidence="3" type="ORF">AYBTSS11_LOCUS7252</name>
</gene>
<reference evidence="3" key="1">
    <citation type="submission" date="2023-10" db="EMBL/GenBank/DDBJ databases">
        <authorList>
            <person name="Domelevo Entfellner J.-B."/>
        </authorList>
    </citation>
    <scope>NUCLEOTIDE SEQUENCE</scope>
</reference>
<dbReference type="GO" id="GO:0005783">
    <property type="term" value="C:endoplasmic reticulum"/>
    <property type="evidence" value="ECO:0007669"/>
    <property type="project" value="TreeGrafter"/>
</dbReference>
<evidence type="ECO:0000256" key="1">
    <source>
        <dbReference type="SAM" id="Phobius"/>
    </source>
</evidence>
<dbReference type="AlphaFoldDB" id="A0AA86SNU2"/>
<name>A0AA86SNU2_9FABA</name>